<dbReference type="AlphaFoldDB" id="A0A9P6KB49"/>
<evidence type="ECO:0000256" key="3">
    <source>
        <dbReference type="ARBA" id="ARBA00012483"/>
    </source>
</evidence>
<dbReference type="PANTHER" id="PTHR45977:SF4">
    <property type="entry name" value="RING-TYPE DOMAIN-CONTAINING PROTEIN"/>
    <property type="match status" value="1"/>
</dbReference>
<dbReference type="Proteomes" id="UP000780801">
    <property type="component" value="Unassembled WGS sequence"/>
</dbReference>
<dbReference type="OrthoDB" id="8062037at2759"/>
<keyword evidence="5" id="KW-0812">Transmembrane</keyword>
<proteinExistence type="predicted"/>
<evidence type="ECO:0000313" key="16">
    <source>
        <dbReference type="Proteomes" id="UP000780801"/>
    </source>
</evidence>
<dbReference type="Pfam" id="PF13639">
    <property type="entry name" value="zf-RING_2"/>
    <property type="match status" value="1"/>
</dbReference>
<feature type="non-terminal residue" evidence="15">
    <location>
        <position position="1"/>
    </location>
</feature>
<evidence type="ECO:0000256" key="1">
    <source>
        <dbReference type="ARBA" id="ARBA00000900"/>
    </source>
</evidence>
<keyword evidence="16" id="KW-1185">Reference proteome</keyword>
<accession>A0A9P6KB49</accession>
<dbReference type="PANTHER" id="PTHR45977">
    <property type="entry name" value="TARGET OF ERK KINASE MPK-1"/>
    <property type="match status" value="1"/>
</dbReference>
<dbReference type="SMART" id="SM00184">
    <property type="entry name" value="RING"/>
    <property type="match status" value="1"/>
</dbReference>
<keyword evidence="10" id="KW-1133">Transmembrane helix</keyword>
<gene>
    <name evidence="15" type="ORF">BGW38_005053</name>
</gene>
<evidence type="ECO:0000256" key="11">
    <source>
        <dbReference type="ARBA" id="ARBA00023136"/>
    </source>
</evidence>
<dbReference type="GO" id="GO:0006511">
    <property type="term" value="P:ubiquitin-dependent protein catabolic process"/>
    <property type="evidence" value="ECO:0007669"/>
    <property type="project" value="TreeGrafter"/>
</dbReference>
<feature type="compositionally biased region" description="Polar residues" evidence="13">
    <location>
        <begin position="105"/>
        <end position="130"/>
    </location>
</feature>
<evidence type="ECO:0000313" key="15">
    <source>
        <dbReference type="EMBL" id="KAF9578919.1"/>
    </source>
</evidence>
<evidence type="ECO:0000256" key="7">
    <source>
        <dbReference type="ARBA" id="ARBA00022771"/>
    </source>
</evidence>
<evidence type="ECO:0000256" key="4">
    <source>
        <dbReference type="ARBA" id="ARBA00022679"/>
    </source>
</evidence>
<dbReference type="PROSITE" id="PS50089">
    <property type="entry name" value="ZF_RING_2"/>
    <property type="match status" value="1"/>
</dbReference>
<evidence type="ECO:0000256" key="6">
    <source>
        <dbReference type="ARBA" id="ARBA00022723"/>
    </source>
</evidence>
<comment type="caution">
    <text evidence="15">The sequence shown here is derived from an EMBL/GenBank/DDBJ whole genome shotgun (WGS) entry which is preliminary data.</text>
</comment>
<keyword evidence="6" id="KW-0479">Metal-binding</keyword>
<evidence type="ECO:0000256" key="2">
    <source>
        <dbReference type="ARBA" id="ARBA00004141"/>
    </source>
</evidence>
<evidence type="ECO:0000256" key="12">
    <source>
        <dbReference type="PROSITE-ProRule" id="PRU00175"/>
    </source>
</evidence>
<protein>
    <recommendedName>
        <fullName evidence="3">RING-type E3 ubiquitin transferase</fullName>
        <ecNumber evidence="3">2.3.2.27</ecNumber>
    </recommendedName>
</protein>
<name>A0A9P6KB49_9FUNG</name>
<evidence type="ECO:0000256" key="5">
    <source>
        <dbReference type="ARBA" id="ARBA00022692"/>
    </source>
</evidence>
<evidence type="ECO:0000256" key="8">
    <source>
        <dbReference type="ARBA" id="ARBA00022786"/>
    </source>
</evidence>
<dbReference type="Gene3D" id="3.30.40.10">
    <property type="entry name" value="Zinc/RING finger domain, C3HC4 (zinc finger)"/>
    <property type="match status" value="1"/>
</dbReference>
<evidence type="ECO:0000256" key="9">
    <source>
        <dbReference type="ARBA" id="ARBA00022833"/>
    </source>
</evidence>
<evidence type="ECO:0000256" key="13">
    <source>
        <dbReference type="SAM" id="MobiDB-lite"/>
    </source>
</evidence>
<dbReference type="GO" id="GO:0061630">
    <property type="term" value="F:ubiquitin protein ligase activity"/>
    <property type="evidence" value="ECO:0007669"/>
    <property type="project" value="UniProtKB-EC"/>
</dbReference>
<dbReference type="EC" id="2.3.2.27" evidence="3"/>
<dbReference type="InterPro" id="IPR001841">
    <property type="entry name" value="Znf_RING"/>
</dbReference>
<comment type="subcellular location">
    <subcellularLocation>
        <location evidence="2">Membrane</location>
        <topology evidence="2">Multi-pass membrane protein</topology>
    </subcellularLocation>
</comment>
<dbReference type="InterPro" id="IPR013083">
    <property type="entry name" value="Znf_RING/FYVE/PHD"/>
</dbReference>
<feature type="region of interest" description="Disordered" evidence="13">
    <location>
        <begin position="103"/>
        <end position="172"/>
    </location>
</feature>
<comment type="catalytic activity">
    <reaction evidence="1">
        <text>S-ubiquitinyl-[E2 ubiquitin-conjugating enzyme]-L-cysteine + [acceptor protein]-L-lysine = [E2 ubiquitin-conjugating enzyme]-L-cysteine + N(6)-ubiquitinyl-[acceptor protein]-L-lysine.</text>
        <dbReference type="EC" id="2.3.2.27"/>
    </reaction>
</comment>
<feature type="region of interest" description="Disordered" evidence="13">
    <location>
        <begin position="240"/>
        <end position="288"/>
    </location>
</feature>
<sequence>GATEDMLDEIPIIKYSRPLQPPLSTLQMTPGANLGAGVGHGPGTDSKASHIEVMISPEAQEIEKTEGPATTPSIVITQDPIGSLEAHGRSVGRDPVVIEIESCQKENVPSTNPSSTDLDTTATAGRTDPSSQPPHPMNDPESVEEKEKTSCSAVEPGSASDEALQEDGPGVSANGVLTNSCSICLCDYEDLEELRHLYCDHIFHKECVDEWLKLKRTCPLCKMDISEAYRARRSWFRRNSHPTRRGRSSMSLGRRSTSAGRGARQASSSSTVPPSTTSGGRSFMFWRR</sequence>
<feature type="compositionally biased region" description="Low complexity" evidence="13">
    <location>
        <begin position="248"/>
        <end position="278"/>
    </location>
</feature>
<evidence type="ECO:0000259" key="14">
    <source>
        <dbReference type="PROSITE" id="PS50089"/>
    </source>
</evidence>
<dbReference type="GO" id="GO:0008270">
    <property type="term" value="F:zinc ion binding"/>
    <property type="evidence" value="ECO:0007669"/>
    <property type="project" value="UniProtKB-KW"/>
</dbReference>
<keyword evidence="8" id="KW-0833">Ubl conjugation pathway</keyword>
<dbReference type="GO" id="GO:0016020">
    <property type="term" value="C:membrane"/>
    <property type="evidence" value="ECO:0007669"/>
    <property type="project" value="UniProtKB-SubCell"/>
</dbReference>
<keyword evidence="9" id="KW-0862">Zinc</keyword>
<organism evidence="15 16">
    <name type="scientific">Lunasporangiospora selenospora</name>
    <dbReference type="NCBI Taxonomy" id="979761"/>
    <lineage>
        <taxon>Eukaryota</taxon>
        <taxon>Fungi</taxon>
        <taxon>Fungi incertae sedis</taxon>
        <taxon>Mucoromycota</taxon>
        <taxon>Mortierellomycotina</taxon>
        <taxon>Mortierellomycetes</taxon>
        <taxon>Mortierellales</taxon>
        <taxon>Mortierellaceae</taxon>
        <taxon>Lunasporangiospora</taxon>
    </lineage>
</organism>
<reference evidence="15" key="1">
    <citation type="journal article" date="2020" name="Fungal Divers.">
        <title>Resolving the Mortierellaceae phylogeny through synthesis of multi-gene phylogenetics and phylogenomics.</title>
        <authorList>
            <person name="Vandepol N."/>
            <person name="Liber J."/>
            <person name="Desiro A."/>
            <person name="Na H."/>
            <person name="Kennedy M."/>
            <person name="Barry K."/>
            <person name="Grigoriev I.V."/>
            <person name="Miller A.N."/>
            <person name="O'Donnell K."/>
            <person name="Stajich J.E."/>
            <person name="Bonito G."/>
        </authorList>
    </citation>
    <scope>NUCLEOTIDE SEQUENCE</scope>
    <source>
        <strain evidence="15">KOD1015</strain>
    </source>
</reference>
<evidence type="ECO:0000256" key="10">
    <source>
        <dbReference type="ARBA" id="ARBA00022989"/>
    </source>
</evidence>
<dbReference type="GO" id="GO:0016567">
    <property type="term" value="P:protein ubiquitination"/>
    <property type="evidence" value="ECO:0007669"/>
    <property type="project" value="TreeGrafter"/>
</dbReference>
<keyword evidence="4" id="KW-0808">Transferase</keyword>
<keyword evidence="11" id="KW-0472">Membrane</keyword>
<feature type="domain" description="RING-type" evidence="14">
    <location>
        <begin position="181"/>
        <end position="222"/>
    </location>
</feature>
<dbReference type="EMBL" id="JAABOA010003200">
    <property type="protein sequence ID" value="KAF9578919.1"/>
    <property type="molecule type" value="Genomic_DNA"/>
</dbReference>
<dbReference type="SUPFAM" id="SSF57850">
    <property type="entry name" value="RING/U-box"/>
    <property type="match status" value="1"/>
</dbReference>
<keyword evidence="7 12" id="KW-0863">Zinc-finger</keyword>